<dbReference type="PANTHER" id="PTHR35801:SF1">
    <property type="entry name" value="PHOSPHOSERINE PHOSPHATASE RSBX"/>
    <property type="match status" value="1"/>
</dbReference>
<dbReference type="InterPro" id="IPR036457">
    <property type="entry name" value="PPM-type-like_dom_sf"/>
</dbReference>
<accession>A0A512M698</accession>
<dbReference type="Pfam" id="PF07228">
    <property type="entry name" value="SpoIIE"/>
    <property type="match status" value="1"/>
</dbReference>
<dbReference type="AlphaFoldDB" id="A0A512M698"/>
<dbReference type="Pfam" id="PF13581">
    <property type="entry name" value="HATPase_c_2"/>
    <property type="match status" value="1"/>
</dbReference>
<dbReference type="Gene3D" id="3.30.565.10">
    <property type="entry name" value="Histidine kinase-like ATPase, C-terminal domain"/>
    <property type="match status" value="1"/>
</dbReference>
<dbReference type="Gene3D" id="3.60.40.10">
    <property type="entry name" value="PPM-type phosphatase domain"/>
    <property type="match status" value="1"/>
</dbReference>
<dbReference type="InterPro" id="IPR039248">
    <property type="entry name" value="Ptase_RsbX"/>
</dbReference>
<name>A0A512M698_9BACT</name>
<reference evidence="2 3" key="1">
    <citation type="submission" date="2019-07" db="EMBL/GenBank/DDBJ databases">
        <title>Whole genome shotgun sequence of Brevifollis gellanilyticus NBRC 108608.</title>
        <authorList>
            <person name="Hosoyama A."/>
            <person name="Uohara A."/>
            <person name="Ohji S."/>
            <person name="Ichikawa N."/>
        </authorList>
    </citation>
    <scope>NUCLEOTIDE SEQUENCE [LARGE SCALE GENOMIC DNA]</scope>
    <source>
        <strain evidence="2 3">NBRC 108608</strain>
    </source>
</reference>
<gene>
    <name evidence="2" type="ORF">BGE01nite_15390</name>
</gene>
<dbReference type="SUPFAM" id="SSF55874">
    <property type="entry name" value="ATPase domain of HSP90 chaperone/DNA topoisomerase II/histidine kinase"/>
    <property type="match status" value="1"/>
</dbReference>
<dbReference type="SMART" id="SM00331">
    <property type="entry name" value="PP2C_SIG"/>
    <property type="match status" value="1"/>
</dbReference>
<dbReference type="PANTHER" id="PTHR35801">
    <property type="entry name" value="PHOSPHOSERINE PHOSPHATASE RSBX"/>
    <property type="match status" value="1"/>
</dbReference>
<evidence type="ECO:0000259" key="1">
    <source>
        <dbReference type="SMART" id="SM00331"/>
    </source>
</evidence>
<dbReference type="InterPro" id="IPR001932">
    <property type="entry name" value="PPM-type_phosphatase-like_dom"/>
</dbReference>
<comment type="caution">
    <text evidence="2">The sequence shown here is derived from an EMBL/GenBank/DDBJ whole genome shotgun (WGS) entry which is preliminary data.</text>
</comment>
<dbReference type="SUPFAM" id="SSF81606">
    <property type="entry name" value="PP2C-like"/>
    <property type="match status" value="1"/>
</dbReference>
<protein>
    <submittedName>
        <fullName evidence="2">TorS-related protein</fullName>
    </submittedName>
</protein>
<evidence type="ECO:0000313" key="2">
    <source>
        <dbReference type="EMBL" id="GEP42248.1"/>
    </source>
</evidence>
<feature type="domain" description="PPM-type phosphatase" evidence="1">
    <location>
        <begin position="150"/>
        <end position="342"/>
    </location>
</feature>
<sequence>MAVTHFLSLMPDSLHLTVRERSQAGEARRLALSWAADNGCSPDQQAKVALVISELANNLALHTTDGGHLLLRMLDDGGPDAVEILSLDQGPGSANFGACMRDGYSTAGTAGTGLGAVQRASEYFETFSQLGTGTVILSQLCPNKPMGIRRHQFGLTNVPIKGEVVCGDAGGYLDLGGGRFRFIVADGLGHGPCAADASQAALKVFKEHPKADLPTLMQNIHGALRATRGAAVALVEVDSSAGTVSYLGVGNIASSLVRHDGSASHLVSSNGTVGVVLPRLQPFSYTWSAETLLVMTSDGVKNHWRLDKYAGLMNRHPSLIAGVLFRDHSRKTDDTTAAVFRICT</sequence>
<dbReference type="Proteomes" id="UP000321577">
    <property type="component" value="Unassembled WGS sequence"/>
</dbReference>
<keyword evidence="3" id="KW-1185">Reference proteome</keyword>
<dbReference type="InterPro" id="IPR036890">
    <property type="entry name" value="HATPase_C_sf"/>
</dbReference>
<dbReference type="InterPro" id="IPR003594">
    <property type="entry name" value="HATPase_dom"/>
</dbReference>
<evidence type="ECO:0000313" key="3">
    <source>
        <dbReference type="Proteomes" id="UP000321577"/>
    </source>
</evidence>
<proteinExistence type="predicted"/>
<organism evidence="2 3">
    <name type="scientific">Brevifollis gellanilyticus</name>
    <dbReference type="NCBI Taxonomy" id="748831"/>
    <lineage>
        <taxon>Bacteria</taxon>
        <taxon>Pseudomonadati</taxon>
        <taxon>Verrucomicrobiota</taxon>
        <taxon>Verrucomicrobiia</taxon>
        <taxon>Verrucomicrobiales</taxon>
        <taxon>Verrucomicrobiaceae</taxon>
    </lineage>
</organism>
<dbReference type="EMBL" id="BKAG01000008">
    <property type="protein sequence ID" value="GEP42248.1"/>
    <property type="molecule type" value="Genomic_DNA"/>
</dbReference>